<protein>
    <submittedName>
        <fullName evidence="1">Uncharacterized protein</fullName>
    </submittedName>
</protein>
<comment type="caution">
    <text evidence="1">The sequence shown here is derived from an EMBL/GenBank/DDBJ whole genome shotgun (WGS) entry which is preliminary data.</text>
</comment>
<name>A0A9W4XIL9_9ASCO</name>
<gene>
    <name evidence="1" type="ORF">CANVERA_P4806</name>
</gene>
<evidence type="ECO:0000313" key="1">
    <source>
        <dbReference type="EMBL" id="CAI5760296.1"/>
    </source>
</evidence>
<reference evidence="1" key="1">
    <citation type="submission" date="2022-12" db="EMBL/GenBank/DDBJ databases">
        <authorList>
            <person name="Brejova B."/>
        </authorList>
    </citation>
    <scope>NUCLEOTIDE SEQUENCE</scope>
</reference>
<keyword evidence="2" id="KW-1185">Reference proteome</keyword>
<accession>A0A9W4XIL9</accession>
<dbReference type="EMBL" id="CANTUO010000006">
    <property type="protein sequence ID" value="CAI5760296.1"/>
    <property type="molecule type" value="Genomic_DNA"/>
</dbReference>
<organism evidence="1 2">
    <name type="scientific">Candida verbasci</name>
    <dbReference type="NCBI Taxonomy" id="1227364"/>
    <lineage>
        <taxon>Eukaryota</taxon>
        <taxon>Fungi</taxon>
        <taxon>Dikarya</taxon>
        <taxon>Ascomycota</taxon>
        <taxon>Saccharomycotina</taxon>
        <taxon>Pichiomycetes</taxon>
        <taxon>Debaryomycetaceae</taxon>
        <taxon>Candida/Lodderomyces clade</taxon>
        <taxon>Candida</taxon>
    </lineage>
</organism>
<evidence type="ECO:0000313" key="2">
    <source>
        <dbReference type="Proteomes" id="UP001152885"/>
    </source>
</evidence>
<dbReference type="Proteomes" id="UP001152885">
    <property type="component" value="Unassembled WGS sequence"/>
</dbReference>
<proteinExistence type="predicted"/>
<dbReference type="AlphaFoldDB" id="A0A9W4XIL9"/>
<sequence length="86" mass="9339">MSIIKDGIKYTAFKGGVTTTYEIDGDSIKNATKVPNVIVKPKAKGPVRITDREVIERIEKEGKKNAKRAAREEKAVAEAAVAAKLL</sequence>